<keyword evidence="2" id="KW-0812">Transmembrane</keyword>
<accession>L0B023</accession>
<keyword evidence="4" id="KW-1185">Reference proteome</keyword>
<evidence type="ECO:0000313" key="3">
    <source>
        <dbReference type="EMBL" id="AFZ80606.1"/>
    </source>
</evidence>
<protein>
    <recommendedName>
        <fullName evidence="5">Rhoptry neck protein 2</fullName>
    </recommendedName>
</protein>
<keyword evidence="2" id="KW-1133">Transmembrane helix</keyword>
<gene>
    <name evidence="3" type="ORF">BEWA_034640</name>
</gene>
<organism evidence="3 4">
    <name type="scientific">Theileria equi strain WA</name>
    <dbReference type="NCBI Taxonomy" id="1537102"/>
    <lineage>
        <taxon>Eukaryota</taxon>
        <taxon>Sar</taxon>
        <taxon>Alveolata</taxon>
        <taxon>Apicomplexa</taxon>
        <taxon>Aconoidasida</taxon>
        <taxon>Piroplasmida</taxon>
        <taxon>Theileriidae</taxon>
        <taxon>Theileria</taxon>
    </lineage>
</organism>
<keyword evidence="2" id="KW-0472">Membrane</keyword>
<dbReference type="RefSeq" id="XP_004830272.1">
    <property type="nucleotide sequence ID" value="XM_004830215.1"/>
</dbReference>
<feature type="transmembrane region" description="Helical" evidence="2">
    <location>
        <begin position="1293"/>
        <end position="1314"/>
    </location>
</feature>
<dbReference type="eggNOG" id="ENOG502SHTA">
    <property type="taxonomic scope" value="Eukaryota"/>
</dbReference>
<dbReference type="KEGG" id="beq:BEWA_034640"/>
<reference evidence="3 4" key="1">
    <citation type="journal article" date="2012" name="BMC Genomics">
        <title>Comparative genomic analysis and phylogenetic position of Theileria equi.</title>
        <authorList>
            <person name="Kappmeyer L.S."/>
            <person name="Thiagarajan M."/>
            <person name="Herndon D.R."/>
            <person name="Ramsay J.D."/>
            <person name="Caler E."/>
            <person name="Djikeng A."/>
            <person name="Gillespie J.J."/>
            <person name="Lau A.O."/>
            <person name="Roalson E.H."/>
            <person name="Silva J.C."/>
            <person name="Silva M.G."/>
            <person name="Suarez C.E."/>
            <person name="Ueti M.W."/>
            <person name="Nene V.M."/>
            <person name="Mealey R.H."/>
            <person name="Knowles D.P."/>
            <person name="Brayton K.A."/>
        </authorList>
    </citation>
    <scope>NUCLEOTIDE SEQUENCE [LARGE SCALE GENOMIC DNA]</scope>
    <source>
        <strain evidence="3 4">WA</strain>
    </source>
</reference>
<dbReference type="VEuPathDB" id="PiroplasmaDB:BEWA_034640"/>
<dbReference type="OrthoDB" id="345453at2759"/>
<evidence type="ECO:0000256" key="1">
    <source>
        <dbReference type="SAM" id="MobiDB-lite"/>
    </source>
</evidence>
<dbReference type="GO" id="GO:0020035">
    <property type="term" value="P:adhesion of symbiont to microvasculature"/>
    <property type="evidence" value="ECO:0007669"/>
    <property type="project" value="InterPro"/>
</dbReference>
<dbReference type="GeneID" id="15803529"/>
<dbReference type="InterPro" id="IPR005553">
    <property type="entry name" value="CLAG"/>
</dbReference>
<dbReference type="Pfam" id="PF03805">
    <property type="entry name" value="CLAG"/>
    <property type="match status" value="2"/>
</dbReference>
<evidence type="ECO:0000256" key="2">
    <source>
        <dbReference type="SAM" id="Phobius"/>
    </source>
</evidence>
<feature type="region of interest" description="Disordered" evidence="1">
    <location>
        <begin position="265"/>
        <end position="296"/>
    </location>
</feature>
<feature type="transmembrane region" description="Helical" evidence="2">
    <location>
        <begin position="12"/>
        <end position="30"/>
    </location>
</feature>
<dbReference type="STRING" id="1537102.L0B023"/>
<dbReference type="EMBL" id="CP001669">
    <property type="protein sequence ID" value="AFZ80606.1"/>
    <property type="molecule type" value="Genomic_DNA"/>
</dbReference>
<evidence type="ECO:0008006" key="5">
    <source>
        <dbReference type="Google" id="ProtNLM"/>
    </source>
</evidence>
<dbReference type="Proteomes" id="UP000031512">
    <property type="component" value="Chromosome 1"/>
</dbReference>
<name>L0B023_THEEQ</name>
<proteinExistence type="predicted"/>
<sequence>MVQFPSSRRRNVFFFIIKFWIGLFIAWIISCQSSNGNVGSTHFCVSASTHIQPADFIEDIKSGAKSIAKTAEKTGNTLGLAKDVLVSTYNYAKDLKGNYDKFSEKSRAIDDKYSGVKREEKVEDGEEGNEKAEKKSFSDKVIDFKNKVAAKLNIGETEGVKGDSEDDDYDAKRVNNVKELDKSLGFDTFLRPFIANLRPEFKKVLRGQPADYALTYNLLSQRSFALNNPIFRTVTDFDSPSSISEVLSLDKELYADHSFVQLPPNDAGETSGVPVSPGIKTTESKGNSAEPAKGAKGQNINITITSGKDTSDDKPKEKRVRLRTWGTNAPLYHSTVLKTLYLLISDVRTRDLKGRLANLAQALGYSIISEEQPKNISRAPVANQMGTDMFWVCGDNPFILGHLATLMLAYSDYDAYFGNEAVRSFYSWPELVRSGASGGISKLDLMCNTKRGSKYKRGSNGAIQKNSYVKKIIDQNLSSDAQFLCNLIEVLLRSIGTTMDAMGELLNQKGATFEPNVGAVTNGKRIQAKLCSNKKDSTIVVRCEFSHSILNTVELYNGIPEAEAQELRKRYIEAFDLFAAMDDLRASKTIPSSWFNILSDPLKFRSFFEMALMWDPRMFYAKRGKSWVGQYAKLEKKHLGINLSPEIVAHYNAQEYYRNLVIQNAENKNSHKVSNALQRLYIYMASSGIKRWIENNMISMQEAYRYPPSVLLGGALSNKFREFYNSSSVGLSHVFLYHFLSQKDPSLSYSAELHRLRTASAFSRMVDASNLFVPNKLKKVVKWFLKGAFVKKFMREKTKATLKQLLQPSVLRDALTSITFVTHSLANVQVNQSAHLWGNSFFDQRNPDEVFRRGGVVGAIDETIRIWSDDGYSNSIAEKLKNGEDLDKEDLKTADFQHIHNSESIKWDKHLNLEIVKAYTKFLELPSIKPLEGKGHIIYEIVRDSKDNLEQNLEDTIFFGRVVQPGAVNNKIKKFFKRITSFGKMLLNKAQHPVEHAVWFGIKLDVDKIMHVIDTLHKLQKQLSARESWNLQGGFIDVIEDLTEVLTNDTSRTPMGTMSNFGMPTISNMYGRMSAEERKIEFQQSMCAKHCAAIWKAILAFSLSTLRNPGSIKSYEKNLSKNSSLSEITNPAFVNNYRFILKGDAMMHMYDNMLPKSMKQELKSIKYGKAFYFANILKLASLLLNKMGFTYTAATLKVQAPYFGNFISSWSKKREDSKMKQIFSVVALGTMASYTVLECMDISHHVADMGHPPKATCFYLMKPPSHHCIIEPINHIAQSAAKIAMKDVFSSTILALIGPYFFLPMGIMATWNILKHQFKILHRLDIALSATFSRLWKRITSGDMIKKITHWFRNRKDYRKKIEAAAASKASGDQDVKIDEELFDDGSTFSYTHLD</sequence>
<evidence type="ECO:0000313" key="4">
    <source>
        <dbReference type="Proteomes" id="UP000031512"/>
    </source>
</evidence>